<dbReference type="GO" id="GO:0005737">
    <property type="term" value="C:cytoplasm"/>
    <property type="evidence" value="ECO:0007669"/>
    <property type="project" value="TreeGrafter"/>
</dbReference>
<dbReference type="EMBL" id="HBFX01051705">
    <property type="protein sequence ID" value="CAD8980157.1"/>
    <property type="molecule type" value="Transcribed_RNA"/>
</dbReference>
<evidence type="ECO:0000259" key="2">
    <source>
        <dbReference type="Pfam" id="PF11838"/>
    </source>
</evidence>
<dbReference type="GO" id="GO:0008270">
    <property type="term" value="F:zinc ion binding"/>
    <property type="evidence" value="ECO:0007669"/>
    <property type="project" value="TreeGrafter"/>
</dbReference>
<comment type="similarity">
    <text evidence="1">Belongs to the peptidase M1 family.</text>
</comment>
<name>A0A6U4KU51_HEMAN</name>
<reference evidence="3" key="1">
    <citation type="submission" date="2021-01" db="EMBL/GenBank/DDBJ databases">
        <authorList>
            <person name="Corre E."/>
            <person name="Pelletier E."/>
            <person name="Niang G."/>
            <person name="Scheremetjew M."/>
            <person name="Finn R."/>
            <person name="Kale V."/>
            <person name="Holt S."/>
            <person name="Cochrane G."/>
            <person name="Meng A."/>
            <person name="Brown T."/>
            <person name="Cohen L."/>
        </authorList>
    </citation>
    <scope>NUCLEOTIDE SEQUENCE</scope>
    <source>
        <strain evidence="3">CCMP644</strain>
    </source>
</reference>
<sequence length="305" mass="33351">MSLGSVDRLSVQADAFQLAKAGKVSTSSALAIADKYRSEEDYTVWADLAGSLGDVMTCWAEQDNYGKLQKFAVVLMGDIVKKVGWEGKPGEPPLWPLLRPLVIGVAGRNGDSAVAADAKARMDKGWDTLSADLRFAVYSIVVSTGGEKEFDQVLDVFKKASMAEERVRALRALGYAKEEKLIQRLLAMSIDGSIRSQDVFYVFGTLANNRAGAALSWKFLQDNWSTIIEMFASGQFLLARIVKSATSCFASQARAAEVEAFFKDHEAPGAERAIQQALEVIRSNAGWLERDAASVDEWLKGHKDL</sequence>
<dbReference type="InterPro" id="IPR050344">
    <property type="entry name" value="Peptidase_M1_aminopeptidases"/>
</dbReference>
<dbReference type="GO" id="GO:0016020">
    <property type="term" value="C:membrane"/>
    <property type="evidence" value="ECO:0007669"/>
    <property type="project" value="TreeGrafter"/>
</dbReference>
<dbReference type="Gene3D" id="1.25.50.20">
    <property type="match status" value="1"/>
</dbReference>
<gene>
    <name evidence="3" type="ORF">HAND00432_LOCUS31167</name>
</gene>
<dbReference type="GO" id="GO:0005615">
    <property type="term" value="C:extracellular space"/>
    <property type="evidence" value="ECO:0007669"/>
    <property type="project" value="TreeGrafter"/>
</dbReference>
<dbReference type="AlphaFoldDB" id="A0A6U4KU51"/>
<evidence type="ECO:0000313" key="3">
    <source>
        <dbReference type="EMBL" id="CAD8980157.1"/>
    </source>
</evidence>
<evidence type="ECO:0000256" key="1">
    <source>
        <dbReference type="ARBA" id="ARBA00010136"/>
    </source>
</evidence>
<dbReference type="Pfam" id="PF11838">
    <property type="entry name" value="ERAP1_C"/>
    <property type="match status" value="1"/>
</dbReference>
<dbReference type="PANTHER" id="PTHR11533">
    <property type="entry name" value="PROTEASE M1 ZINC METALLOPROTEASE"/>
    <property type="match status" value="1"/>
</dbReference>
<feature type="domain" description="ERAP1-like C-terminal" evidence="2">
    <location>
        <begin position="3"/>
        <end position="282"/>
    </location>
</feature>
<dbReference type="PANTHER" id="PTHR11533:SF174">
    <property type="entry name" value="PUROMYCIN-SENSITIVE AMINOPEPTIDASE-RELATED"/>
    <property type="match status" value="1"/>
</dbReference>
<organism evidence="3">
    <name type="scientific">Hemiselmis andersenii</name>
    <name type="common">Cryptophyte alga</name>
    <dbReference type="NCBI Taxonomy" id="464988"/>
    <lineage>
        <taxon>Eukaryota</taxon>
        <taxon>Cryptophyceae</taxon>
        <taxon>Cryptomonadales</taxon>
        <taxon>Hemiselmidaceae</taxon>
        <taxon>Hemiselmis</taxon>
    </lineage>
</organism>
<proteinExistence type="inferred from homology"/>
<dbReference type="GO" id="GO:0043171">
    <property type="term" value="P:peptide catabolic process"/>
    <property type="evidence" value="ECO:0007669"/>
    <property type="project" value="TreeGrafter"/>
</dbReference>
<dbReference type="GO" id="GO:0070006">
    <property type="term" value="F:metalloaminopeptidase activity"/>
    <property type="evidence" value="ECO:0007669"/>
    <property type="project" value="TreeGrafter"/>
</dbReference>
<dbReference type="FunFam" id="1.25.50.20:FF:000002">
    <property type="entry name" value="Aminopeptidase"/>
    <property type="match status" value="1"/>
</dbReference>
<dbReference type="GO" id="GO:0042277">
    <property type="term" value="F:peptide binding"/>
    <property type="evidence" value="ECO:0007669"/>
    <property type="project" value="TreeGrafter"/>
</dbReference>
<protein>
    <recommendedName>
        <fullName evidence="2">ERAP1-like C-terminal domain-containing protein</fullName>
    </recommendedName>
</protein>
<dbReference type="GO" id="GO:0006508">
    <property type="term" value="P:proteolysis"/>
    <property type="evidence" value="ECO:0007669"/>
    <property type="project" value="TreeGrafter"/>
</dbReference>
<accession>A0A6U4KU51</accession>
<dbReference type="InterPro" id="IPR024571">
    <property type="entry name" value="ERAP1-like_C_dom"/>
</dbReference>